<evidence type="ECO:0000256" key="4">
    <source>
        <dbReference type="ARBA" id="ARBA00022692"/>
    </source>
</evidence>
<gene>
    <name evidence="8" type="ORF">G7078_08560</name>
</gene>
<comment type="similarity">
    <text evidence="2">Belongs to the DoxX family.</text>
</comment>
<organism evidence="8 9">
    <name type="scientific">Sphingomonas sinipercae</name>
    <dbReference type="NCBI Taxonomy" id="2714944"/>
    <lineage>
        <taxon>Bacteria</taxon>
        <taxon>Pseudomonadati</taxon>
        <taxon>Pseudomonadota</taxon>
        <taxon>Alphaproteobacteria</taxon>
        <taxon>Sphingomonadales</taxon>
        <taxon>Sphingomonadaceae</taxon>
        <taxon>Sphingomonas</taxon>
    </lineage>
</organism>
<sequence length="146" mass="16697">MTSLRRLLFLPGNARFADFGLLLLRLATGVFLIYQSHDNVFSAARMDEFVKFLTQFHFPLPELMAPLSVYFQFVAGIGFILGLFTRWLGLITCFQFIVAVYMVHSPDAFPTWWPALVLVFLGLYFGLRGSGRYGLDPLFEGRSSRR</sequence>
<dbReference type="InterPro" id="IPR032808">
    <property type="entry name" value="DoxX"/>
</dbReference>
<feature type="transmembrane region" description="Helical" evidence="7">
    <location>
        <begin position="12"/>
        <end position="34"/>
    </location>
</feature>
<evidence type="ECO:0000256" key="6">
    <source>
        <dbReference type="ARBA" id="ARBA00023136"/>
    </source>
</evidence>
<dbReference type="PANTHER" id="PTHR33452:SF1">
    <property type="entry name" value="INNER MEMBRANE PROTEIN YPHA-RELATED"/>
    <property type="match status" value="1"/>
</dbReference>
<evidence type="ECO:0000256" key="5">
    <source>
        <dbReference type="ARBA" id="ARBA00022989"/>
    </source>
</evidence>
<evidence type="ECO:0000313" key="8">
    <source>
        <dbReference type="EMBL" id="QIL02829.1"/>
    </source>
</evidence>
<dbReference type="InterPro" id="IPR051907">
    <property type="entry name" value="DoxX-like_oxidoreductase"/>
</dbReference>
<dbReference type="EMBL" id="CP049871">
    <property type="protein sequence ID" value="QIL02829.1"/>
    <property type="molecule type" value="Genomic_DNA"/>
</dbReference>
<dbReference type="GO" id="GO:0005886">
    <property type="term" value="C:plasma membrane"/>
    <property type="evidence" value="ECO:0007669"/>
    <property type="project" value="UniProtKB-SubCell"/>
</dbReference>
<accession>A0A6G7ZPI1</accession>
<dbReference type="Proteomes" id="UP000502502">
    <property type="component" value="Chromosome"/>
</dbReference>
<dbReference type="AlphaFoldDB" id="A0A6G7ZPI1"/>
<protein>
    <submittedName>
        <fullName evidence="8">DoxX family protein</fullName>
    </submittedName>
</protein>
<dbReference type="Pfam" id="PF07681">
    <property type="entry name" value="DoxX"/>
    <property type="match status" value="1"/>
</dbReference>
<proteinExistence type="inferred from homology"/>
<reference evidence="8 9" key="1">
    <citation type="submission" date="2020-03" db="EMBL/GenBank/DDBJ databases">
        <title>Sphingomonas sp. nov., isolated from fish.</title>
        <authorList>
            <person name="Hyun D.-W."/>
            <person name="Bae J.-W."/>
        </authorList>
    </citation>
    <scope>NUCLEOTIDE SEQUENCE [LARGE SCALE GENOMIC DNA]</scope>
    <source>
        <strain evidence="8 9">HDW15C</strain>
    </source>
</reference>
<evidence type="ECO:0000256" key="2">
    <source>
        <dbReference type="ARBA" id="ARBA00006679"/>
    </source>
</evidence>
<evidence type="ECO:0000256" key="1">
    <source>
        <dbReference type="ARBA" id="ARBA00004651"/>
    </source>
</evidence>
<name>A0A6G7ZPI1_9SPHN</name>
<feature type="transmembrane region" description="Helical" evidence="7">
    <location>
        <begin position="110"/>
        <end position="127"/>
    </location>
</feature>
<comment type="subcellular location">
    <subcellularLocation>
        <location evidence="1">Cell membrane</location>
        <topology evidence="1">Multi-pass membrane protein</topology>
    </subcellularLocation>
</comment>
<dbReference type="RefSeq" id="WP_166095057.1">
    <property type="nucleotide sequence ID" value="NZ_CP049871.1"/>
</dbReference>
<keyword evidence="6 7" id="KW-0472">Membrane</keyword>
<keyword evidence="3" id="KW-1003">Cell membrane</keyword>
<feature type="transmembrane region" description="Helical" evidence="7">
    <location>
        <begin position="87"/>
        <end position="104"/>
    </location>
</feature>
<keyword evidence="5 7" id="KW-1133">Transmembrane helix</keyword>
<dbReference type="KEGG" id="ssin:G7078_08560"/>
<evidence type="ECO:0000313" key="9">
    <source>
        <dbReference type="Proteomes" id="UP000502502"/>
    </source>
</evidence>
<evidence type="ECO:0000256" key="7">
    <source>
        <dbReference type="SAM" id="Phobius"/>
    </source>
</evidence>
<feature type="transmembrane region" description="Helical" evidence="7">
    <location>
        <begin position="63"/>
        <end position="82"/>
    </location>
</feature>
<dbReference type="PANTHER" id="PTHR33452">
    <property type="entry name" value="OXIDOREDUCTASE CATD-RELATED"/>
    <property type="match status" value="1"/>
</dbReference>
<keyword evidence="4 7" id="KW-0812">Transmembrane</keyword>
<keyword evidence="9" id="KW-1185">Reference proteome</keyword>
<evidence type="ECO:0000256" key="3">
    <source>
        <dbReference type="ARBA" id="ARBA00022475"/>
    </source>
</evidence>